<accession>A0A0N4Z9P3</accession>
<protein>
    <submittedName>
        <fullName evidence="4">SRR1 domain-containing protein</fullName>
    </submittedName>
</protein>
<dbReference type="AlphaFoldDB" id="A0A0N4Z9P3"/>
<dbReference type="GO" id="GO:0005634">
    <property type="term" value="C:nucleus"/>
    <property type="evidence" value="ECO:0007669"/>
    <property type="project" value="TreeGrafter"/>
</dbReference>
<dbReference type="PANTHER" id="PTHR28626:SF3">
    <property type="entry name" value="SRR1-LIKE PROTEIN"/>
    <property type="match status" value="1"/>
</dbReference>
<dbReference type="GO" id="GO:0005737">
    <property type="term" value="C:cytoplasm"/>
    <property type="evidence" value="ECO:0007669"/>
    <property type="project" value="TreeGrafter"/>
</dbReference>
<dbReference type="PANTHER" id="PTHR28626">
    <property type="entry name" value="SRR1-LIKE PROTEIN"/>
    <property type="match status" value="1"/>
</dbReference>
<dbReference type="Pfam" id="PF07985">
    <property type="entry name" value="SRR1"/>
    <property type="match status" value="1"/>
</dbReference>
<reference evidence="4" key="1">
    <citation type="submission" date="2017-02" db="UniProtKB">
        <authorList>
            <consortium name="WormBaseParasite"/>
        </authorList>
    </citation>
    <scope>IDENTIFICATION</scope>
</reference>
<evidence type="ECO:0000256" key="1">
    <source>
        <dbReference type="ARBA" id="ARBA00009856"/>
    </source>
</evidence>
<evidence type="ECO:0000313" key="3">
    <source>
        <dbReference type="Proteomes" id="UP000038045"/>
    </source>
</evidence>
<organism evidence="3 4">
    <name type="scientific">Parastrongyloides trichosuri</name>
    <name type="common">Possum-specific nematode worm</name>
    <dbReference type="NCBI Taxonomy" id="131310"/>
    <lineage>
        <taxon>Eukaryota</taxon>
        <taxon>Metazoa</taxon>
        <taxon>Ecdysozoa</taxon>
        <taxon>Nematoda</taxon>
        <taxon>Chromadorea</taxon>
        <taxon>Rhabditida</taxon>
        <taxon>Tylenchina</taxon>
        <taxon>Panagrolaimomorpha</taxon>
        <taxon>Strongyloidoidea</taxon>
        <taxon>Strongyloididae</taxon>
        <taxon>Parastrongyloides</taxon>
    </lineage>
</organism>
<dbReference type="Proteomes" id="UP000038045">
    <property type="component" value="Unplaced"/>
</dbReference>
<feature type="domain" description="SRR1-like" evidence="2">
    <location>
        <begin position="63"/>
        <end position="230"/>
    </location>
</feature>
<sequence>MDSDGFLLVTKKKACRKLNKKNEDQISTSCAMDVSASKIQRNINIAIKQLKEERYINNVLQQLSTILDGKKIVKIKCFGIGHFGELDGNGTHQLALLLLLLKHYKIEATIKEPILRQAEIDFINNNFGCKYVAGSVLTDVEISESQKDYVLFFVPHGEDLMYNEILKTHSSENQRKHLILLGNILDDLSVSYKDFSQFTTWKKYYDTSKKIFLPNYNGCFGAFNNTCIMYN</sequence>
<dbReference type="InterPro" id="IPR012942">
    <property type="entry name" value="SRR1-like"/>
</dbReference>
<comment type="similarity">
    <text evidence="1">Belongs to the SRR1 family.</text>
</comment>
<proteinExistence type="inferred from homology"/>
<evidence type="ECO:0000313" key="4">
    <source>
        <dbReference type="WBParaSite" id="PTRK_0000407400.1"/>
    </source>
</evidence>
<dbReference type="STRING" id="131310.A0A0N4Z9P3"/>
<evidence type="ECO:0000259" key="2">
    <source>
        <dbReference type="Pfam" id="PF07985"/>
    </source>
</evidence>
<dbReference type="InterPro" id="IPR040044">
    <property type="entry name" value="SRR1L"/>
</dbReference>
<dbReference type="WBParaSite" id="PTRK_0000407400.1">
    <property type="protein sequence ID" value="PTRK_0000407400.1"/>
    <property type="gene ID" value="PTRK_0000407400"/>
</dbReference>
<keyword evidence="3" id="KW-1185">Reference proteome</keyword>
<name>A0A0N4Z9P3_PARTI</name>